<dbReference type="NCBIfam" id="TIGR00086">
    <property type="entry name" value="smpB"/>
    <property type="match status" value="1"/>
</dbReference>
<evidence type="ECO:0000256" key="4">
    <source>
        <dbReference type="SAM" id="MobiDB-lite"/>
    </source>
</evidence>
<dbReference type="AlphaFoldDB" id="A0A154BNU5"/>
<dbReference type="InterPro" id="IPR023620">
    <property type="entry name" value="SmpB"/>
</dbReference>
<keyword evidence="6" id="KW-1185">Reference proteome</keyword>
<dbReference type="EMBL" id="LSGP01000023">
    <property type="protein sequence ID" value="KYZ75555.1"/>
    <property type="molecule type" value="Genomic_DNA"/>
</dbReference>
<dbReference type="PANTHER" id="PTHR30308:SF2">
    <property type="entry name" value="SSRA-BINDING PROTEIN"/>
    <property type="match status" value="1"/>
</dbReference>
<proteinExistence type="inferred from homology"/>
<dbReference type="GO" id="GO:0005829">
    <property type="term" value="C:cytosol"/>
    <property type="evidence" value="ECO:0007669"/>
    <property type="project" value="TreeGrafter"/>
</dbReference>
<keyword evidence="2 3" id="KW-0694">RNA-binding</keyword>
<dbReference type="Gene3D" id="2.40.280.10">
    <property type="match status" value="1"/>
</dbReference>
<dbReference type="STRING" id="1794912.AXX12_12655"/>
<dbReference type="GO" id="GO:0003723">
    <property type="term" value="F:RNA binding"/>
    <property type="evidence" value="ECO:0007669"/>
    <property type="project" value="UniProtKB-UniRule"/>
</dbReference>
<dbReference type="Proteomes" id="UP000076268">
    <property type="component" value="Unassembled WGS sequence"/>
</dbReference>
<dbReference type="GO" id="GO:0070929">
    <property type="term" value="P:trans-translation"/>
    <property type="evidence" value="ECO:0007669"/>
    <property type="project" value="UniProtKB-UniRule"/>
</dbReference>
<dbReference type="Pfam" id="PF01668">
    <property type="entry name" value="SmpB"/>
    <property type="match status" value="1"/>
</dbReference>
<name>A0A154BNU5_ANASB</name>
<dbReference type="OrthoDB" id="9805462at2"/>
<organism evidence="5 6">
    <name type="scientific">Anaerosporomusa subterranea</name>
    <dbReference type="NCBI Taxonomy" id="1794912"/>
    <lineage>
        <taxon>Bacteria</taxon>
        <taxon>Bacillati</taxon>
        <taxon>Bacillota</taxon>
        <taxon>Negativicutes</taxon>
        <taxon>Acetonemataceae</taxon>
        <taxon>Anaerosporomusa</taxon>
    </lineage>
</organism>
<evidence type="ECO:0000313" key="5">
    <source>
        <dbReference type="EMBL" id="KYZ75555.1"/>
    </source>
</evidence>
<dbReference type="PROSITE" id="PS01317">
    <property type="entry name" value="SSRP"/>
    <property type="match status" value="1"/>
</dbReference>
<accession>A0A154BNU5</accession>
<evidence type="ECO:0000256" key="2">
    <source>
        <dbReference type="ARBA" id="ARBA00022884"/>
    </source>
</evidence>
<evidence type="ECO:0000313" key="6">
    <source>
        <dbReference type="Proteomes" id="UP000076268"/>
    </source>
</evidence>
<keyword evidence="1 3" id="KW-0963">Cytoplasm</keyword>
<dbReference type="InterPro" id="IPR020081">
    <property type="entry name" value="SsrA-bd_prot_CS"/>
</dbReference>
<dbReference type="PANTHER" id="PTHR30308">
    <property type="entry name" value="TMRNA-BINDING COMPONENT OF TRANS-TRANSLATION TAGGING COMPLEX"/>
    <property type="match status" value="1"/>
</dbReference>
<feature type="region of interest" description="Disordered" evidence="4">
    <location>
        <begin position="136"/>
        <end position="156"/>
    </location>
</feature>
<comment type="function">
    <text evidence="3">Required for rescue of stalled ribosomes mediated by trans-translation. Binds to transfer-messenger RNA (tmRNA), required for stable association of tmRNA with ribosomes. tmRNA and SmpB together mimic tRNA shape, replacing the anticodon stem-loop with SmpB. tmRNA is encoded by the ssrA gene; the 2 termini fold to resemble tRNA(Ala) and it encodes a 'tag peptide', a short internal open reading frame. During trans-translation Ala-aminoacylated tmRNA acts like a tRNA, entering the A-site of stalled ribosomes, displacing the stalled mRNA. The ribosome then switches to translate the ORF on the tmRNA; the nascent peptide is terminated with the 'tag peptide' encoded by the tmRNA and targeted for degradation. The ribosome is freed to recommence translation, which seems to be the essential function of trans-translation.</text>
</comment>
<comment type="subcellular location">
    <subcellularLocation>
        <location evidence="3">Cytoplasm</location>
    </subcellularLocation>
    <text evidence="3">The tmRNA-SmpB complex associates with stalled 70S ribosomes.</text>
</comment>
<dbReference type="NCBIfam" id="NF003843">
    <property type="entry name" value="PRK05422.1"/>
    <property type="match status" value="1"/>
</dbReference>
<dbReference type="RefSeq" id="WP_066244283.1">
    <property type="nucleotide sequence ID" value="NZ_LSGP01000023.1"/>
</dbReference>
<dbReference type="SUPFAM" id="SSF74982">
    <property type="entry name" value="Small protein B (SmpB)"/>
    <property type="match status" value="1"/>
</dbReference>
<sequence>MPKQVGIKIAAENRKARHDYHIHETYEAGIVLTGTEVKSLRAGKANLKDSYGKVENAEVFLHNMHISPYEQGNRFNHEPLRKRKLLMHRVEINKLIGKVKEKGFALVPLKIYFTHGLAKVEIALATGKKLYDKRDDMAERDAKRDMDRAFRDSQKM</sequence>
<dbReference type="HAMAP" id="MF_00023">
    <property type="entry name" value="SmpB"/>
    <property type="match status" value="1"/>
</dbReference>
<dbReference type="InterPro" id="IPR000037">
    <property type="entry name" value="SsrA-bd_prot"/>
</dbReference>
<dbReference type="GO" id="GO:0070930">
    <property type="term" value="P:trans-translation-dependent protein tagging"/>
    <property type="evidence" value="ECO:0007669"/>
    <property type="project" value="TreeGrafter"/>
</dbReference>
<protein>
    <recommendedName>
        <fullName evidence="3">SsrA-binding protein</fullName>
    </recommendedName>
    <alternativeName>
        <fullName evidence="3">Small protein B</fullName>
    </alternativeName>
</protein>
<gene>
    <name evidence="3" type="primary">smpB</name>
    <name evidence="5" type="ORF">AXX12_12655</name>
</gene>
<evidence type="ECO:0000256" key="3">
    <source>
        <dbReference type="HAMAP-Rule" id="MF_00023"/>
    </source>
</evidence>
<evidence type="ECO:0000256" key="1">
    <source>
        <dbReference type="ARBA" id="ARBA00022490"/>
    </source>
</evidence>
<dbReference type="CDD" id="cd09294">
    <property type="entry name" value="SmpB"/>
    <property type="match status" value="1"/>
</dbReference>
<reference evidence="5 6" key="1">
    <citation type="submission" date="2016-02" db="EMBL/GenBank/DDBJ databases">
        <title>Anaerosporomusa subterraneum gen. nov., sp. nov., a spore-forming obligate anaerobe isolated from saprolite.</title>
        <authorList>
            <person name="Choi J.K."/>
            <person name="Shah M."/>
            <person name="Yee N."/>
        </authorList>
    </citation>
    <scope>NUCLEOTIDE SEQUENCE [LARGE SCALE GENOMIC DNA]</scope>
    <source>
        <strain evidence="5 6">RU4</strain>
    </source>
</reference>
<comment type="caution">
    <text evidence="5">The sequence shown here is derived from an EMBL/GenBank/DDBJ whole genome shotgun (WGS) entry which is preliminary data.</text>
</comment>
<comment type="similarity">
    <text evidence="3">Belongs to the SmpB family.</text>
</comment>